<dbReference type="EMBL" id="VSSQ01008099">
    <property type="protein sequence ID" value="MPM37884.1"/>
    <property type="molecule type" value="Genomic_DNA"/>
</dbReference>
<comment type="caution">
    <text evidence="1">The sequence shown here is derived from an EMBL/GenBank/DDBJ whole genome shotgun (WGS) entry which is preliminary data.</text>
</comment>
<sequence length="67" mass="7076">MVMATFEVMSVIIMTPKKLKTAAISTAGFGAIALVETQVAIAFGASVQPFTNMTPNVRIAVISKRGF</sequence>
<gene>
    <name evidence="1" type="ORF">SDC9_84504</name>
</gene>
<proteinExistence type="predicted"/>
<accession>A0A644ZJE2</accession>
<evidence type="ECO:0000313" key="1">
    <source>
        <dbReference type="EMBL" id="MPM37884.1"/>
    </source>
</evidence>
<organism evidence="1">
    <name type="scientific">bioreactor metagenome</name>
    <dbReference type="NCBI Taxonomy" id="1076179"/>
    <lineage>
        <taxon>unclassified sequences</taxon>
        <taxon>metagenomes</taxon>
        <taxon>ecological metagenomes</taxon>
    </lineage>
</organism>
<protein>
    <submittedName>
        <fullName evidence="1">Uncharacterized protein</fullName>
    </submittedName>
</protein>
<dbReference type="AlphaFoldDB" id="A0A644ZJE2"/>
<reference evidence="1" key="1">
    <citation type="submission" date="2019-08" db="EMBL/GenBank/DDBJ databases">
        <authorList>
            <person name="Kucharzyk K."/>
            <person name="Murdoch R.W."/>
            <person name="Higgins S."/>
            <person name="Loffler F."/>
        </authorList>
    </citation>
    <scope>NUCLEOTIDE SEQUENCE</scope>
</reference>
<name>A0A644ZJE2_9ZZZZ</name>